<name>A0AAJ0FDG7_9PEZI</name>
<comment type="caution">
    <text evidence="2">The sequence shown here is derived from an EMBL/GenBank/DDBJ whole genome shotgun (WGS) entry which is preliminary data.</text>
</comment>
<dbReference type="InterPro" id="IPR009057">
    <property type="entry name" value="Homeodomain-like_sf"/>
</dbReference>
<feature type="compositionally biased region" description="Basic residues" evidence="1">
    <location>
        <begin position="110"/>
        <end position="126"/>
    </location>
</feature>
<organism evidence="2 3">
    <name type="scientific">Echria macrotheca</name>
    <dbReference type="NCBI Taxonomy" id="438768"/>
    <lineage>
        <taxon>Eukaryota</taxon>
        <taxon>Fungi</taxon>
        <taxon>Dikarya</taxon>
        <taxon>Ascomycota</taxon>
        <taxon>Pezizomycotina</taxon>
        <taxon>Sordariomycetes</taxon>
        <taxon>Sordariomycetidae</taxon>
        <taxon>Sordariales</taxon>
        <taxon>Schizotheciaceae</taxon>
        <taxon>Echria</taxon>
    </lineage>
</organism>
<feature type="region of interest" description="Disordered" evidence="1">
    <location>
        <begin position="110"/>
        <end position="199"/>
    </location>
</feature>
<accession>A0AAJ0FDG7</accession>
<evidence type="ECO:0000256" key="1">
    <source>
        <dbReference type="SAM" id="MobiDB-lite"/>
    </source>
</evidence>
<reference evidence="2" key="1">
    <citation type="submission" date="2023-06" db="EMBL/GenBank/DDBJ databases">
        <title>Genome-scale phylogeny and comparative genomics of the fungal order Sordariales.</title>
        <authorList>
            <consortium name="Lawrence Berkeley National Laboratory"/>
            <person name="Hensen N."/>
            <person name="Bonometti L."/>
            <person name="Westerberg I."/>
            <person name="Brannstrom I.O."/>
            <person name="Guillou S."/>
            <person name="Cros-Aarteil S."/>
            <person name="Calhoun S."/>
            <person name="Haridas S."/>
            <person name="Kuo A."/>
            <person name="Mondo S."/>
            <person name="Pangilinan J."/>
            <person name="Riley R."/>
            <person name="Labutti K."/>
            <person name="Andreopoulos B."/>
            <person name="Lipzen A."/>
            <person name="Chen C."/>
            <person name="Yanf M."/>
            <person name="Daum C."/>
            <person name="Ng V."/>
            <person name="Clum A."/>
            <person name="Steindorff A."/>
            <person name="Ohm R."/>
            <person name="Martin F."/>
            <person name="Silar P."/>
            <person name="Natvig D."/>
            <person name="Lalanne C."/>
            <person name="Gautier V."/>
            <person name="Ament-Velasquez S.L."/>
            <person name="Kruys A."/>
            <person name="Hutchinson M.I."/>
            <person name="Powell A.J."/>
            <person name="Barry K."/>
            <person name="Miller A.N."/>
            <person name="Grigoriev I.V."/>
            <person name="Debuchy R."/>
            <person name="Gladieux P."/>
            <person name="Thoren M.H."/>
            <person name="Johannesson H."/>
        </authorList>
    </citation>
    <scope>NUCLEOTIDE SEQUENCE</scope>
    <source>
        <strain evidence="2">PSN4</strain>
    </source>
</reference>
<sequence length="199" mass="22314">MTGRPLNGFQLDILKRLFQVPKLTTPDIAFILQVRDRTIQRRRDEFKTTGDLRKKKAVGKNAEKLKPEYLEKLIEWLETHDEAQLDECQEFLRQEFEVDISTATISRRLKKATGKKRPHGGKRAHRAPLFEGMASTTSPTRPDGAEAVDPALSQVGYRPDQVAAGSYPQAGAPTQRMEPAPTNIQQLVHSSTPDSQGIV</sequence>
<keyword evidence="3" id="KW-1185">Reference proteome</keyword>
<gene>
    <name evidence="2" type="ORF">QBC47DRAFT_376474</name>
</gene>
<proteinExistence type="predicted"/>
<dbReference type="Proteomes" id="UP001239445">
    <property type="component" value="Unassembled WGS sequence"/>
</dbReference>
<evidence type="ECO:0000313" key="3">
    <source>
        <dbReference type="Proteomes" id="UP001239445"/>
    </source>
</evidence>
<feature type="compositionally biased region" description="Polar residues" evidence="1">
    <location>
        <begin position="182"/>
        <end position="199"/>
    </location>
</feature>
<evidence type="ECO:0000313" key="2">
    <source>
        <dbReference type="EMBL" id="KAK1757604.1"/>
    </source>
</evidence>
<dbReference type="SUPFAM" id="SSF46689">
    <property type="entry name" value="Homeodomain-like"/>
    <property type="match status" value="1"/>
</dbReference>
<dbReference type="EMBL" id="MU839830">
    <property type="protein sequence ID" value="KAK1757604.1"/>
    <property type="molecule type" value="Genomic_DNA"/>
</dbReference>
<protein>
    <submittedName>
        <fullName evidence="2">Uncharacterized protein</fullName>
    </submittedName>
</protein>
<dbReference type="AlphaFoldDB" id="A0AAJ0FDG7"/>